<dbReference type="NCBIfam" id="TIGR00149">
    <property type="entry name" value="TIGR00149_YjbQ"/>
    <property type="match status" value="1"/>
</dbReference>
<dbReference type="InterPro" id="IPR035917">
    <property type="entry name" value="YjbQ-like_sf"/>
</dbReference>
<evidence type="ECO:0000256" key="1">
    <source>
        <dbReference type="ARBA" id="ARBA00005534"/>
    </source>
</evidence>
<organism evidence="2 3">
    <name type="scientific">Koleobacter methoxysyntrophicus</name>
    <dbReference type="NCBI Taxonomy" id="2751313"/>
    <lineage>
        <taxon>Bacteria</taxon>
        <taxon>Bacillati</taxon>
        <taxon>Bacillota</taxon>
        <taxon>Clostridia</taxon>
        <taxon>Koleobacterales</taxon>
        <taxon>Koleobacteraceae</taxon>
        <taxon>Koleobacter</taxon>
    </lineage>
</organism>
<dbReference type="InterPro" id="IPR001602">
    <property type="entry name" value="UPF0047_YjbQ-like"/>
</dbReference>
<dbReference type="PANTHER" id="PTHR30615:SF8">
    <property type="entry name" value="UPF0047 PROTEIN C4A8.02C"/>
    <property type="match status" value="1"/>
</dbReference>
<dbReference type="PIRSF" id="PIRSF004681">
    <property type="entry name" value="UCP004681"/>
    <property type="match status" value="1"/>
</dbReference>
<dbReference type="Gene3D" id="2.60.120.460">
    <property type="entry name" value="YjbQ-like"/>
    <property type="match status" value="1"/>
</dbReference>
<evidence type="ECO:0000313" key="3">
    <source>
        <dbReference type="Proteomes" id="UP000662904"/>
    </source>
</evidence>
<dbReference type="EMBL" id="CP059066">
    <property type="protein sequence ID" value="QSQ09443.1"/>
    <property type="molecule type" value="Genomic_DNA"/>
</dbReference>
<sequence length="148" mass="16536">MLIMEGKGDMGLNINTFTEITLYSKQRVEFIDLTAEINQKLKECSINEGICSVFVPHTTAGLTINENADPDVKHDIINFLNKLVPFSGEYRHLEGNSDAHIKASLMGPSLTIPVLHAKLALGTWQGVYFCEFDGPRKRKVYIKVIGLK</sequence>
<dbReference type="PANTHER" id="PTHR30615">
    <property type="entry name" value="UNCHARACTERIZED PROTEIN YJBQ-RELATED"/>
    <property type="match status" value="1"/>
</dbReference>
<comment type="similarity">
    <text evidence="1">Belongs to the UPF0047 family.</text>
</comment>
<dbReference type="SUPFAM" id="SSF111038">
    <property type="entry name" value="YjbQ-like"/>
    <property type="match status" value="1"/>
</dbReference>
<accession>A0A8A0RMG8</accession>
<dbReference type="Proteomes" id="UP000662904">
    <property type="component" value="Chromosome"/>
</dbReference>
<dbReference type="Pfam" id="PF01894">
    <property type="entry name" value="YjbQ"/>
    <property type="match status" value="1"/>
</dbReference>
<gene>
    <name evidence="2" type="ORF">H0A61_01806</name>
</gene>
<proteinExistence type="inferred from homology"/>
<dbReference type="AlphaFoldDB" id="A0A8A0RMG8"/>
<protein>
    <recommendedName>
        <fullName evidence="4">Secondary thiamine-phosphate synthase enzyme</fullName>
    </recommendedName>
</protein>
<evidence type="ECO:0000313" key="2">
    <source>
        <dbReference type="EMBL" id="QSQ09443.1"/>
    </source>
</evidence>
<keyword evidence="3" id="KW-1185">Reference proteome</keyword>
<dbReference type="KEGG" id="kme:H0A61_01806"/>
<name>A0A8A0RMG8_9FIRM</name>
<reference evidence="2" key="1">
    <citation type="submission" date="2020-07" db="EMBL/GenBank/DDBJ databases">
        <title>Koleobacter methoxysyntrophicus gen. nov., sp. nov., a novel anaerobic bacterium isolated from deep subsurface oil field and proposal of Koleobacterales ord. nov. in the phylum Firmicutes.</title>
        <authorList>
            <person name="Sakamoto S."/>
            <person name="Tamaki H."/>
        </authorList>
    </citation>
    <scope>NUCLEOTIDE SEQUENCE</scope>
    <source>
        <strain evidence="2">NRmbB1</strain>
    </source>
</reference>
<evidence type="ECO:0008006" key="4">
    <source>
        <dbReference type="Google" id="ProtNLM"/>
    </source>
</evidence>